<gene>
    <name evidence="1" type="ORF">BDN72DRAFT_865253</name>
</gene>
<dbReference type="EMBL" id="ML209017">
    <property type="protein sequence ID" value="TFK59323.1"/>
    <property type="molecule type" value="Genomic_DNA"/>
</dbReference>
<protein>
    <submittedName>
        <fullName evidence="1">Uncharacterized protein</fullName>
    </submittedName>
</protein>
<sequence length="478" mass="51315">MARSPSKSSPAATTIKHPRFYGPRSYADALLRGKPKAEQRGLNERRITLLLSRTIGQPPASAYPPSLQVYCIGAGHNVVPTLHIVTTDQNLGSWAYFCHSERRLKFVTHRIDPELHPDAEQLRTWLEIRKELKPIPRASVGTGAGMAPTQVITTTPSATALLSTTSTGLGSIAQPDNSSSITPHTSGNTLDTASMPPLIEISDDDKSDSEPEAETPPTTAPAVQVQVRRIRIKNSNGMPFIAPDISRKDVHGALTKFLDEHTRPANNSEPATTTNDHAELVPPATVEKNDNQDKQDSNKVGGEDAGKPSSDEDGGEEEEDGSEFGDGGEVEEGGVVEEDGGVVEDHSDDDGGKIEEQGKGENGRKGDGDDDDDEEGDGSKVPHRTRRAFPKSKTAPKPKGPNKSTTTFSKKTTTSKSKARQVPSNPSAKTTNKRRAIEAPTPSGQPKKKKARVEATKDTSGGMRKSTRTSSRPSKYPS</sequence>
<evidence type="ECO:0000313" key="1">
    <source>
        <dbReference type="EMBL" id="TFK59323.1"/>
    </source>
</evidence>
<name>A0ACD3A106_9AGAR</name>
<keyword evidence="2" id="KW-1185">Reference proteome</keyword>
<proteinExistence type="predicted"/>
<reference evidence="1 2" key="1">
    <citation type="journal article" date="2019" name="Nat. Ecol. Evol.">
        <title>Megaphylogeny resolves global patterns of mushroom evolution.</title>
        <authorList>
            <person name="Varga T."/>
            <person name="Krizsan K."/>
            <person name="Foldi C."/>
            <person name="Dima B."/>
            <person name="Sanchez-Garcia M."/>
            <person name="Sanchez-Ramirez S."/>
            <person name="Szollosi G.J."/>
            <person name="Szarkandi J.G."/>
            <person name="Papp V."/>
            <person name="Albert L."/>
            <person name="Andreopoulos W."/>
            <person name="Angelini C."/>
            <person name="Antonin V."/>
            <person name="Barry K.W."/>
            <person name="Bougher N.L."/>
            <person name="Buchanan P."/>
            <person name="Buyck B."/>
            <person name="Bense V."/>
            <person name="Catcheside P."/>
            <person name="Chovatia M."/>
            <person name="Cooper J."/>
            <person name="Damon W."/>
            <person name="Desjardin D."/>
            <person name="Finy P."/>
            <person name="Geml J."/>
            <person name="Haridas S."/>
            <person name="Hughes K."/>
            <person name="Justo A."/>
            <person name="Karasinski D."/>
            <person name="Kautmanova I."/>
            <person name="Kiss B."/>
            <person name="Kocsube S."/>
            <person name="Kotiranta H."/>
            <person name="LaButti K.M."/>
            <person name="Lechner B.E."/>
            <person name="Liimatainen K."/>
            <person name="Lipzen A."/>
            <person name="Lukacs Z."/>
            <person name="Mihaltcheva S."/>
            <person name="Morgado L.N."/>
            <person name="Niskanen T."/>
            <person name="Noordeloos M.E."/>
            <person name="Ohm R.A."/>
            <person name="Ortiz-Santana B."/>
            <person name="Ovrebo C."/>
            <person name="Racz N."/>
            <person name="Riley R."/>
            <person name="Savchenko A."/>
            <person name="Shiryaev A."/>
            <person name="Soop K."/>
            <person name="Spirin V."/>
            <person name="Szebenyi C."/>
            <person name="Tomsovsky M."/>
            <person name="Tulloss R.E."/>
            <person name="Uehling J."/>
            <person name="Grigoriev I.V."/>
            <person name="Vagvolgyi C."/>
            <person name="Papp T."/>
            <person name="Martin F.M."/>
            <person name="Miettinen O."/>
            <person name="Hibbett D.S."/>
            <person name="Nagy L.G."/>
        </authorList>
    </citation>
    <scope>NUCLEOTIDE SEQUENCE [LARGE SCALE GENOMIC DNA]</scope>
    <source>
        <strain evidence="1 2">NL-1719</strain>
    </source>
</reference>
<organism evidence="1 2">
    <name type="scientific">Pluteus cervinus</name>
    <dbReference type="NCBI Taxonomy" id="181527"/>
    <lineage>
        <taxon>Eukaryota</taxon>
        <taxon>Fungi</taxon>
        <taxon>Dikarya</taxon>
        <taxon>Basidiomycota</taxon>
        <taxon>Agaricomycotina</taxon>
        <taxon>Agaricomycetes</taxon>
        <taxon>Agaricomycetidae</taxon>
        <taxon>Agaricales</taxon>
        <taxon>Pluteineae</taxon>
        <taxon>Pluteaceae</taxon>
        <taxon>Pluteus</taxon>
    </lineage>
</organism>
<dbReference type="Proteomes" id="UP000308600">
    <property type="component" value="Unassembled WGS sequence"/>
</dbReference>
<evidence type="ECO:0000313" key="2">
    <source>
        <dbReference type="Proteomes" id="UP000308600"/>
    </source>
</evidence>
<accession>A0ACD3A106</accession>